<feature type="transmembrane region" description="Helical" evidence="1">
    <location>
        <begin position="67"/>
        <end position="88"/>
    </location>
</feature>
<feature type="transmembrane region" description="Helical" evidence="1">
    <location>
        <begin position="100"/>
        <end position="120"/>
    </location>
</feature>
<keyword evidence="1" id="KW-0472">Membrane</keyword>
<reference evidence="3" key="2">
    <citation type="submission" date="2016-06" db="UniProtKB">
        <authorList>
            <consortium name="WormBaseParasite"/>
        </authorList>
    </citation>
    <scope>IDENTIFICATION</scope>
</reference>
<dbReference type="AlphaFoldDB" id="A0A183BN21"/>
<keyword evidence="1" id="KW-1133">Transmembrane helix</keyword>
<name>A0A183BN21_GLOPA</name>
<sequence length="158" mass="17548">MAISVSNLCMNASCIKTRQRNLYRLGAKSLLGLMNIVASSVFVTLLKTNKILVQNSTAQQKALRNRMVAIILFCETVFNILPNMVAFFANILFNTILSKYAGWITMVGYSLDSFVMSIFYSATLFGRQQRASVGKNITKVAPANQHIKTVHGNYGRAE</sequence>
<evidence type="ECO:0000313" key="2">
    <source>
        <dbReference type="Proteomes" id="UP000050741"/>
    </source>
</evidence>
<accession>A0A183BN21</accession>
<dbReference type="WBParaSite" id="GPLIN_000200600">
    <property type="protein sequence ID" value="GPLIN_000200600"/>
    <property type="gene ID" value="GPLIN_000200600"/>
</dbReference>
<keyword evidence="2" id="KW-1185">Reference proteome</keyword>
<evidence type="ECO:0000313" key="3">
    <source>
        <dbReference type="WBParaSite" id="GPLIN_000200600"/>
    </source>
</evidence>
<feature type="transmembrane region" description="Helical" evidence="1">
    <location>
        <begin position="25"/>
        <end position="46"/>
    </location>
</feature>
<dbReference type="Proteomes" id="UP000050741">
    <property type="component" value="Unassembled WGS sequence"/>
</dbReference>
<organism evidence="2 3">
    <name type="scientific">Globodera pallida</name>
    <name type="common">Potato cyst nematode worm</name>
    <name type="synonym">Heterodera pallida</name>
    <dbReference type="NCBI Taxonomy" id="36090"/>
    <lineage>
        <taxon>Eukaryota</taxon>
        <taxon>Metazoa</taxon>
        <taxon>Ecdysozoa</taxon>
        <taxon>Nematoda</taxon>
        <taxon>Chromadorea</taxon>
        <taxon>Rhabditida</taxon>
        <taxon>Tylenchina</taxon>
        <taxon>Tylenchomorpha</taxon>
        <taxon>Tylenchoidea</taxon>
        <taxon>Heteroderidae</taxon>
        <taxon>Heteroderinae</taxon>
        <taxon>Globodera</taxon>
    </lineage>
</organism>
<evidence type="ECO:0000256" key="1">
    <source>
        <dbReference type="SAM" id="Phobius"/>
    </source>
</evidence>
<proteinExistence type="predicted"/>
<reference evidence="2" key="1">
    <citation type="submission" date="2014-05" db="EMBL/GenBank/DDBJ databases">
        <title>The genome and life-stage specific transcriptomes of Globodera pallida elucidate key aspects of plant parasitism by a cyst nematode.</title>
        <authorList>
            <person name="Cotton J.A."/>
            <person name="Lilley C.J."/>
            <person name="Jones L.M."/>
            <person name="Kikuchi T."/>
            <person name="Reid A.J."/>
            <person name="Thorpe P."/>
            <person name="Tsai I.J."/>
            <person name="Beasley H."/>
            <person name="Blok V."/>
            <person name="Cock P.J.A."/>
            <person name="Van den Akker S.E."/>
            <person name="Holroyd N."/>
            <person name="Hunt M."/>
            <person name="Mantelin S."/>
            <person name="Naghra H."/>
            <person name="Pain A."/>
            <person name="Palomares-Rius J.E."/>
            <person name="Zarowiecki M."/>
            <person name="Berriman M."/>
            <person name="Jones J.T."/>
            <person name="Urwin P.E."/>
        </authorList>
    </citation>
    <scope>NUCLEOTIDE SEQUENCE [LARGE SCALE GENOMIC DNA]</scope>
    <source>
        <strain evidence="2">Lindley</strain>
    </source>
</reference>
<keyword evidence="1" id="KW-0812">Transmembrane</keyword>
<protein>
    <submittedName>
        <fullName evidence="3">G_PROTEIN_RECEP_F1_2 domain-containing protein</fullName>
    </submittedName>
</protein>